<dbReference type="InterPro" id="IPR045861">
    <property type="entry name" value="CorA_cytoplasmic_dom"/>
</dbReference>
<dbReference type="SUPFAM" id="SSF144083">
    <property type="entry name" value="Magnesium transport protein CorA, transmembrane region"/>
    <property type="match status" value="1"/>
</dbReference>
<evidence type="ECO:0000256" key="7">
    <source>
        <dbReference type="ARBA" id="ARBA00023136"/>
    </source>
</evidence>
<evidence type="ECO:0000256" key="8">
    <source>
        <dbReference type="SAM" id="MobiDB-lite"/>
    </source>
</evidence>
<dbReference type="EMBL" id="CAKMMF010000044">
    <property type="protein sequence ID" value="CAH1224005.1"/>
    <property type="molecule type" value="Genomic_DNA"/>
</dbReference>
<proteinExistence type="inferred from homology"/>
<dbReference type="Proteomes" id="UP000838686">
    <property type="component" value="Unassembled WGS sequence"/>
</dbReference>
<protein>
    <submittedName>
        <fullName evidence="10">Zinc transport protein ZntB</fullName>
    </submittedName>
</protein>
<dbReference type="Pfam" id="PF01544">
    <property type="entry name" value="CorA"/>
    <property type="match status" value="1"/>
</dbReference>
<keyword evidence="5 9" id="KW-0812">Transmembrane</keyword>
<comment type="subcellular location">
    <subcellularLocation>
        <location evidence="1">Cell membrane</location>
        <topology evidence="1">Multi-pass membrane protein</topology>
    </subcellularLocation>
</comment>
<keyword evidence="4" id="KW-1003">Cell membrane</keyword>
<evidence type="ECO:0000256" key="6">
    <source>
        <dbReference type="ARBA" id="ARBA00022989"/>
    </source>
</evidence>
<evidence type="ECO:0000256" key="2">
    <source>
        <dbReference type="ARBA" id="ARBA00009765"/>
    </source>
</evidence>
<feature type="transmembrane region" description="Helical" evidence="9">
    <location>
        <begin position="304"/>
        <end position="324"/>
    </location>
</feature>
<evidence type="ECO:0000256" key="4">
    <source>
        <dbReference type="ARBA" id="ARBA00022475"/>
    </source>
</evidence>
<keyword evidence="3" id="KW-0813">Transport</keyword>
<dbReference type="RefSeq" id="WP_236346919.1">
    <property type="nucleotide sequence ID" value="NZ_CAKMMF010000044.1"/>
</dbReference>
<name>A0ABN8H6D4_9BACL</name>
<comment type="similarity">
    <text evidence="2">Belongs to the CorA metal ion transporter (MIT) (TC 1.A.35) family.</text>
</comment>
<feature type="region of interest" description="Disordered" evidence="8">
    <location>
        <begin position="335"/>
        <end position="391"/>
    </location>
</feature>
<accession>A0ABN8H6D4</accession>
<dbReference type="PANTHER" id="PTHR46494:SF2">
    <property type="entry name" value="MAGNESIUM TRANSPORT PROTEIN CORA"/>
    <property type="match status" value="1"/>
</dbReference>
<keyword evidence="11" id="KW-1185">Reference proteome</keyword>
<gene>
    <name evidence="10" type="primary">zntB</name>
    <name evidence="10" type="ORF">PAECIP111893_05065</name>
</gene>
<sequence length="391" mass="44874">MMHRMLRFPSNWEWHVLLEQRPATTGLSRRHRTSEMDASAAAVHFDAQGDRLASIRAIKGAHPELAGWLDESENCEHNHIVVSELPGGEPVLHGTLLYQASEEQQDVVPLHFWMTTDTLFTIHTDLRLSIRLQLDPWEEKLNRCKTAPEAFFVILSAILETFHTGLDTFERRLGELEQTMRLSNGRGLMNRIFERRYDLLHWNHLFIAIYEVHGAAKEAFMEPLTEQEEFKRMAFKLQRIQALLDQYAMEIDTLLTMDDAISNFRGNDIMKTLTIFTVLLSPATVIGAMWGMNFELIPWAKQPWGFTAMCLLTVIITLGIYWWLRRKGWTGDLLNSNGSNKEARKRSRRSSAPAAQPQHPGTEDHPLRRSRTSSSKTEDETDGNKGNSHIG</sequence>
<evidence type="ECO:0000256" key="3">
    <source>
        <dbReference type="ARBA" id="ARBA00022448"/>
    </source>
</evidence>
<evidence type="ECO:0000256" key="9">
    <source>
        <dbReference type="SAM" id="Phobius"/>
    </source>
</evidence>
<reference evidence="10" key="1">
    <citation type="submission" date="2022-01" db="EMBL/GenBank/DDBJ databases">
        <authorList>
            <person name="Criscuolo A."/>
        </authorList>
    </citation>
    <scope>NUCLEOTIDE SEQUENCE</scope>
    <source>
        <strain evidence="10">CIP111893</strain>
    </source>
</reference>
<evidence type="ECO:0000256" key="1">
    <source>
        <dbReference type="ARBA" id="ARBA00004651"/>
    </source>
</evidence>
<evidence type="ECO:0000256" key="5">
    <source>
        <dbReference type="ARBA" id="ARBA00022692"/>
    </source>
</evidence>
<organism evidence="10 11">
    <name type="scientific">Paenibacillus plantiphilus</name>
    <dbReference type="NCBI Taxonomy" id="2905650"/>
    <lineage>
        <taxon>Bacteria</taxon>
        <taxon>Bacillati</taxon>
        <taxon>Bacillota</taxon>
        <taxon>Bacilli</taxon>
        <taxon>Bacillales</taxon>
        <taxon>Paenibacillaceae</taxon>
        <taxon>Paenibacillus</taxon>
    </lineage>
</organism>
<evidence type="ECO:0000313" key="10">
    <source>
        <dbReference type="EMBL" id="CAH1224005.1"/>
    </source>
</evidence>
<keyword evidence="6 9" id="KW-1133">Transmembrane helix</keyword>
<dbReference type="InterPro" id="IPR002523">
    <property type="entry name" value="MgTranspt_CorA/ZnTranspt_ZntB"/>
</dbReference>
<evidence type="ECO:0000313" key="11">
    <source>
        <dbReference type="Proteomes" id="UP000838686"/>
    </source>
</evidence>
<keyword evidence="7 9" id="KW-0472">Membrane</keyword>
<comment type="caution">
    <text evidence="10">The sequence shown here is derived from an EMBL/GenBank/DDBJ whole genome shotgun (WGS) entry which is preliminary data.</text>
</comment>
<dbReference type="InterPro" id="IPR045863">
    <property type="entry name" value="CorA_TM1_TM2"/>
</dbReference>
<dbReference type="CDD" id="cd12821">
    <property type="entry name" value="EcCorA_ZntB-like"/>
    <property type="match status" value="1"/>
</dbReference>
<dbReference type="Gene3D" id="1.20.58.340">
    <property type="entry name" value="Magnesium transport protein CorA, transmembrane region"/>
    <property type="match status" value="2"/>
</dbReference>
<dbReference type="PANTHER" id="PTHR46494">
    <property type="entry name" value="CORA FAMILY METAL ION TRANSPORTER (EUROFUNG)"/>
    <property type="match status" value="1"/>
</dbReference>
<dbReference type="SUPFAM" id="SSF143865">
    <property type="entry name" value="CorA soluble domain-like"/>
    <property type="match status" value="1"/>
</dbReference>
<feature type="transmembrane region" description="Helical" evidence="9">
    <location>
        <begin position="273"/>
        <end position="292"/>
    </location>
</feature>